<sequence>MCESSVLIESGSGRELLMEDVVLIDVDGEDIKLRGILGETQNTKGRIKEINLMSHIVVIEAI</sequence>
<dbReference type="EMBL" id="MT631605">
    <property type="protein sequence ID" value="QNO55182.1"/>
    <property type="molecule type" value="Genomic_DNA"/>
</dbReference>
<name>A0A7G9Z4J8_9EURY</name>
<reference evidence="1" key="1">
    <citation type="submission" date="2020-06" db="EMBL/GenBank/DDBJ databases">
        <title>Unique genomic features of the anaerobic methanotrophic archaea.</title>
        <authorList>
            <person name="Chadwick G.L."/>
            <person name="Skennerton C.T."/>
            <person name="Laso-Perez R."/>
            <person name="Leu A.O."/>
            <person name="Speth D.R."/>
            <person name="Yu H."/>
            <person name="Morgan-Lang C."/>
            <person name="Hatzenpichler R."/>
            <person name="Goudeau D."/>
            <person name="Malmstrom R."/>
            <person name="Brazelton W.J."/>
            <person name="Woyke T."/>
            <person name="Hallam S.J."/>
            <person name="Tyson G.W."/>
            <person name="Wegener G."/>
            <person name="Boetius A."/>
            <person name="Orphan V."/>
        </authorList>
    </citation>
    <scope>NUCLEOTIDE SEQUENCE</scope>
</reference>
<evidence type="ECO:0000313" key="1">
    <source>
        <dbReference type="EMBL" id="QNO55182.1"/>
    </source>
</evidence>
<protein>
    <recommendedName>
        <fullName evidence="2">RNA-binding protein</fullName>
    </recommendedName>
</protein>
<dbReference type="InterPro" id="IPR019300">
    <property type="entry name" value="CooT"/>
</dbReference>
<dbReference type="Pfam" id="PF10133">
    <property type="entry name" value="CooT"/>
    <property type="match status" value="1"/>
</dbReference>
<evidence type="ECO:0008006" key="2">
    <source>
        <dbReference type="Google" id="ProtNLM"/>
    </source>
</evidence>
<dbReference type="AlphaFoldDB" id="A0A7G9Z4J8"/>
<accession>A0A7G9Z4J8</accession>
<organism evidence="1">
    <name type="scientific">Candidatus Methanophaga sp. ANME-1 ERB7</name>
    <dbReference type="NCBI Taxonomy" id="2759913"/>
    <lineage>
        <taxon>Archaea</taxon>
        <taxon>Methanobacteriati</taxon>
        <taxon>Methanobacteriota</taxon>
        <taxon>Stenosarchaea group</taxon>
        <taxon>Methanomicrobia</taxon>
        <taxon>Candidatus Methanophagales</taxon>
        <taxon>Candidatus Methanophagaceae</taxon>
        <taxon>Candidatus Methanophaga</taxon>
    </lineage>
</organism>
<proteinExistence type="predicted"/>
<gene>
    <name evidence="1" type="ORF">KHGGAAHM_00009</name>
</gene>